<feature type="compositionally biased region" description="Polar residues" evidence="1">
    <location>
        <begin position="11"/>
        <end position="20"/>
    </location>
</feature>
<feature type="compositionally biased region" description="Low complexity" evidence="1">
    <location>
        <begin position="47"/>
        <end position="58"/>
    </location>
</feature>
<name>A0AAV3RDV4_LITER</name>
<evidence type="ECO:0000313" key="2">
    <source>
        <dbReference type="EMBL" id="GAA0173285.1"/>
    </source>
</evidence>
<feature type="region of interest" description="Disordered" evidence="1">
    <location>
        <begin position="44"/>
        <end position="65"/>
    </location>
</feature>
<dbReference type="AlphaFoldDB" id="A0AAV3RDV4"/>
<gene>
    <name evidence="2" type="ORF">LIER_26937</name>
</gene>
<reference evidence="2 3" key="1">
    <citation type="submission" date="2024-01" db="EMBL/GenBank/DDBJ databases">
        <title>The complete chloroplast genome sequence of Lithospermum erythrorhizon: insights into the phylogenetic relationship among Boraginaceae species and the maternal lineages of purple gromwells.</title>
        <authorList>
            <person name="Okada T."/>
            <person name="Watanabe K."/>
        </authorList>
    </citation>
    <scope>NUCLEOTIDE SEQUENCE [LARGE SCALE GENOMIC DNA]</scope>
</reference>
<protein>
    <submittedName>
        <fullName evidence="2">Uncharacterized protein</fullName>
    </submittedName>
</protein>
<keyword evidence="3" id="KW-1185">Reference proteome</keyword>
<dbReference type="Proteomes" id="UP001454036">
    <property type="component" value="Unassembled WGS sequence"/>
</dbReference>
<evidence type="ECO:0000256" key="1">
    <source>
        <dbReference type="SAM" id="MobiDB-lite"/>
    </source>
</evidence>
<comment type="caution">
    <text evidence="2">The sequence shown here is derived from an EMBL/GenBank/DDBJ whole genome shotgun (WGS) entry which is preliminary data.</text>
</comment>
<accession>A0AAV3RDV4</accession>
<organism evidence="2 3">
    <name type="scientific">Lithospermum erythrorhizon</name>
    <name type="common">Purple gromwell</name>
    <name type="synonym">Lithospermum officinale var. erythrorhizon</name>
    <dbReference type="NCBI Taxonomy" id="34254"/>
    <lineage>
        <taxon>Eukaryota</taxon>
        <taxon>Viridiplantae</taxon>
        <taxon>Streptophyta</taxon>
        <taxon>Embryophyta</taxon>
        <taxon>Tracheophyta</taxon>
        <taxon>Spermatophyta</taxon>
        <taxon>Magnoliopsida</taxon>
        <taxon>eudicotyledons</taxon>
        <taxon>Gunneridae</taxon>
        <taxon>Pentapetalae</taxon>
        <taxon>asterids</taxon>
        <taxon>lamiids</taxon>
        <taxon>Boraginales</taxon>
        <taxon>Boraginaceae</taxon>
        <taxon>Boraginoideae</taxon>
        <taxon>Lithospermeae</taxon>
        <taxon>Lithospermum</taxon>
    </lineage>
</organism>
<proteinExistence type="predicted"/>
<dbReference type="EMBL" id="BAABME010008529">
    <property type="protein sequence ID" value="GAA0173285.1"/>
    <property type="molecule type" value="Genomic_DNA"/>
</dbReference>
<sequence length="179" mass="19300">MAGGGILKYTPHSSPNSENSPLHVIDADTLHQEETWDDVFEEIDNYPSNTLPSSPLLSQEVPTGSSNQVVDISVEGVTQSTSEQGEDFEDYPSYIINSLPVLFTDTELWDFKEYFSILDDVGIRVPVEEPSAAASKKAKIEALNVVTATSSNLAPPQIAIIALDDELTTSAQEAAEAGN</sequence>
<feature type="region of interest" description="Disordered" evidence="1">
    <location>
        <begin position="1"/>
        <end position="24"/>
    </location>
</feature>
<evidence type="ECO:0000313" key="3">
    <source>
        <dbReference type="Proteomes" id="UP001454036"/>
    </source>
</evidence>